<keyword evidence="8" id="KW-1185">Reference proteome</keyword>
<dbReference type="GO" id="GO:0005886">
    <property type="term" value="C:plasma membrane"/>
    <property type="evidence" value="ECO:0007669"/>
    <property type="project" value="TreeGrafter"/>
</dbReference>
<evidence type="ECO:0000313" key="7">
    <source>
        <dbReference type="EMBL" id="KAJ3603764.1"/>
    </source>
</evidence>
<dbReference type="PROSITE" id="PS50267">
    <property type="entry name" value="NA_NEUROTRAN_SYMP_3"/>
    <property type="match status" value="1"/>
</dbReference>
<comment type="caution">
    <text evidence="7">The sequence shown here is derived from an EMBL/GenBank/DDBJ whole genome shotgun (WGS) entry which is preliminary data.</text>
</comment>
<sequence>MLGKEPSLYFRLNWLVFAPLLVLIILVSSIVQYSPAHYGDYVYPVWADTMGWGISLLSIVWIPLGALQEIWRNEGSFLQRVKHAMKPTIDLDAEDDHPKETKSELIAMLN</sequence>
<evidence type="ECO:0000313" key="8">
    <source>
        <dbReference type="Proteomes" id="UP001148018"/>
    </source>
</evidence>
<evidence type="ECO:0000256" key="4">
    <source>
        <dbReference type="ARBA" id="ARBA00022989"/>
    </source>
</evidence>
<evidence type="ECO:0000256" key="1">
    <source>
        <dbReference type="ARBA" id="ARBA00004141"/>
    </source>
</evidence>
<dbReference type="PANTHER" id="PTHR11616">
    <property type="entry name" value="SODIUM/CHLORIDE DEPENDENT TRANSPORTER"/>
    <property type="match status" value="1"/>
</dbReference>
<reference evidence="7" key="1">
    <citation type="submission" date="2022-07" db="EMBL/GenBank/DDBJ databases">
        <title>Chromosome-level genome of Muraenolepis orangiensis.</title>
        <authorList>
            <person name="Kim J."/>
        </authorList>
    </citation>
    <scope>NUCLEOTIDE SEQUENCE</scope>
    <source>
        <strain evidence="7">KU_S4_2022</strain>
        <tissue evidence="7">Muscle</tissue>
    </source>
</reference>
<organism evidence="7 8">
    <name type="scientific">Muraenolepis orangiensis</name>
    <name type="common">Patagonian moray cod</name>
    <dbReference type="NCBI Taxonomy" id="630683"/>
    <lineage>
        <taxon>Eukaryota</taxon>
        <taxon>Metazoa</taxon>
        <taxon>Chordata</taxon>
        <taxon>Craniata</taxon>
        <taxon>Vertebrata</taxon>
        <taxon>Euteleostomi</taxon>
        <taxon>Actinopterygii</taxon>
        <taxon>Neopterygii</taxon>
        <taxon>Teleostei</taxon>
        <taxon>Neoteleostei</taxon>
        <taxon>Acanthomorphata</taxon>
        <taxon>Zeiogadaria</taxon>
        <taxon>Gadariae</taxon>
        <taxon>Gadiformes</taxon>
        <taxon>Muraenolepidoidei</taxon>
        <taxon>Muraenolepididae</taxon>
        <taxon>Muraenolepis</taxon>
    </lineage>
</organism>
<dbReference type="Proteomes" id="UP001148018">
    <property type="component" value="Unassembled WGS sequence"/>
</dbReference>
<dbReference type="GO" id="GO:0089718">
    <property type="term" value="P:amino acid import across plasma membrane"/>
    <property type="evidence" value="ECO:0007669"/>
    <property type="project" value="TreeGrafter"/>
</dbReference>
<dbReference type="PANTHER" id="PTHR11616:SF133">
    <property type="entry name" value="TRANSPORTER"/>
    <property type="match status" value="1"/>
</dbReference>
<comment type="subcellular location">
    <subcellularLocation>
        <location evidence="1">Membrane</location>
        <topology evidence="1">Multi-pass membrane protein</topology>
    </subcellularLocation>
</comment>
<evidence type="ECO:0000256" key="3">
    <source>
        <dbReference type="ARBA" id="ARBA00022692"/>
    </source>
</evidence>
<dbReference type="SUPFAM" id="SSF161070">
    <property type="entry name" value="SNF-like"/>
    <property type="match status" value="1"/>
</dbReference>
<keyword evidence="3 6" id="KW-0812">Transmembrane</keyword>
<keyword evidence="2" id="KW-0813">Transport</keyword>
<dbReference type="AlphaFoldDB" id="A0A9Q0EBX9"/>
<proteinExistence type="predicted"/>
<protein>
    <submittedName>
        <fullName evidence="7">Uncharacterized protein</fullName>
    </submittedName>
</protein>
<name>A0A9Q0EBX9_9TELE</name>
<evidence type="ECO:0000256" key="5">
    <source>
        <dbReference type="ARBA" id="ARBA00023136"/>
    </source>
</evidence>
<gene>
    <name evidence="7" type="ORF">NHX12_028505</name>
</gene>
<accession>A0A9Q0EBX9</accession>
<feature type="transmembrane region" description="Helical" evidence="6">
    <location>
        <begin position="12"/>
        <end position="31"/>
    </location>
</feature>
<evidence type="ECO:0000256" key="2">
    <source>
        <dbReference type="ARBA" id="ARBA00022448"/>
    </source>
</evidence>
<dbReference type="InterPro" id="IPR000175">
    <property type="entry name" value="Na/ntran_symport"/>
</dbReference>
<dbReference type="EMBL" id="JANIIK010000044">
    <property type="protein sequence ID" value="KAJ3603764.1"/>
    <property type="molecule type" value="Genomic_DNA"/>
</dbReference>
<dbReference type="GO" id="GO:0005283">
    <property type="term" value="F:amino acid:sodium symporter activity"/>
    <property type="evidence" value="ECO:0007669"/>
    <property type="project" value="TreeGrafter"/>
</dbReference>
<dbReference type="OrthoDB" id="6581954at2759"/>
<dbReference type="Pfam" id="PF00209">
    <property type="entry name" value="SNF"/>
    <property type="match status" value="1"/>
</dbReference>
<dbReference type="InterPro" id="IPR037272">
    <property type="entry name" value="SNS_sf"/>
</dbReference>
<feature type="transmembrane region" description="Helical" evidence="6">
    <location>
        <begin position="51"/>
        <end position="71"/>
    </location>
</feature>
<evidence type="ECO:0000256" key="6">
    <source>
        <dbReference type="SAM" id="Phobius"/>
    </source>
</evidence>
<keyword evidence="5 6" id="KW-0472">Membrane</keyword>
<keyword evidence="4 6" id="KW-1133">Transmembrane helix</keyword>